<dbReference type="EMBL" id="BRZM01000024">
    <property type="protein sequence ID" value="GLD56359.1"/>
    <property type="molecule type" value="Genomic_DNA"/>
</dbReference>
<dbReference type="AlphaFoldDB" id="A0AAD3MN18"/>
<evidence type="ECO:0000313" key="2">
    <source>
        <dbReference type="EMBL" id="GLD56359.1"/>
    </source>
</evidence>
<sequence length="111" mass="12114">MSKSGTLKVKNLFKLKSPDKENKERKQSGSLKDGAATSPRDNSGTLPASPGPFSPGDSATLPDDVLPISPKEKKGKRLLSFRLKRKKSKRKAGGEVFFPETDELDSFNSHL</sequence>
<accession>A0AAD3MN18</accession>
<gene>
    <name evidence="2" type="ORF">AKAME5_000871400</name>
</gene>
<dbReference type="Proteomes" id="UP001279410">
    <property type="component" value="Unassembled WGS sequence"/>
</dbReference>
<feature type="compositionally biased region" description="Basic and acidic residues" evidence="1">
    <location>
        <begin position="16"/>
        <end position="27"/>
    </location>
</feature>
<name>A0AAD3MN18_LATJO</name>
<evidence type="ECO:0000256" key="1">
    <source>
        <dbReference type="SAM" id="MobiDB-lite"/>
    </source>
</evidence>
<proteinExistence type="predicted"/>
<feature type="compositionally biased region" description="Basic residues" evidence="1">
    <location>
        <begin position="73"/>
        <end position="91"/>
    </location>
</feature>
<reference evidence="2" key="1">
    <citation type="submission" date="2022-08" db="EMBL/GenBank/DDBJ databases">
        <title>Genome sequencing of akame (Lates japonicus).</title>
        <authorList>
            <person name="Hashiguchi Y."/>
            <person name="Takahashi H."/>
        </authorList>
    </citation>
    <scope>NUCLEOTIDE SEQUENCE</scope>
    <source>
        <strain evidence="2">Kochi</strain>
    </source>
</reference>
<organism evidence="2 3">
    <name type="scientific">Lates japonicus</name>
    <name type="common">Japanese lates</name>
    <dbReference type="NCBI Taxonomy" id="270547"/>
    <lineage>
        <taxon>Eukaryota</taxon>
        <taxon>Metazoa</taxon>
        <taxon>Chordata</taxon>
        <taxon>Craniata</taxon>
        <taxon>Vertebrata</taxon>
        <taxon>Euteleostomi</taxon>
        <taxon>Actinopterygii</taxon>
        <taxon>Neopterygii</taxon>
        <taxon>Teleostei</taxon>
        <taxon>Neoteleostei</taxon>
        <taxon>Acanthomorphata</taxon>
        <taxon>Carangaria</taxon>
        <taxon>Carangaria incertae sedis</taxon>
        <taxon>Centropomidae</taxon>
        <taxon>Lates</taxon>
    </lineage>
</organism>
<evidence type="ECO:0000313" key="3">
    <source>
        <dbReference type="Proteomes" id="UP001279410"/>
    </source>
</evidence>
<keyword evidence="3" id="KW-1185">Reference proteome</keyword>
<comment type="caution">
    <text evidence="2">The sequence shown here is derived from an EMBL/GenBank/DDBJ whole genome shotgun (WGS) entry which is preliminary data.</text>
</comment>
<feature type="region of interest" description="Disordered" evidence="1">
    <location>
        <begin position="1"/>
        <end position="99"/>
    </location>
</feature>
<protein>
    <submittedName>
        <fullName evidence="2">Mucin-17 isoform X1</fullName>
    </submittedName>
</protein>